<protein>
    <submittedName>
        <fullName evidence="1">Uncharacterized protein</fullName>
    </submittedName>
</protein>
<evidence type="ECO:0000313" key="2">
    <source>
        <dbReference type="Proteomes" id="UP000887013"/>
    </source>
</evidence>
<accession>A0A8X6QM23</accession>
<comment type="caution">
    <text evidence="1">The sequence shown here is derived from an EMBL/GenBank/DDBJ whole genome shotgun (WGS) entry which is preliminary data.</text>
</comment>
<sequence length="69" mass="7531">ETTLHINGDWQLLPGGIVGMKKGKILSISCEANGTGFVPQWNYSAAPRIHVESEIIPSFVLSKCIDAYK</sequence>
<feature type="non-terminal residue" evidence="1">
    <location>
        <position position="1"/>
    </location>
</feature>
<dbReference type="AlphaFoldDB" id="A0A8X6QM23"/>
<name>A0A8X6QM23_NEPPI</name>
<keyword evidence="2" id="KW-1185">Reference proteome</keyword>
<dbReference type="Proteomes" id="UP000887013">
    <property type="component" value="Unassembled WGS sequence"/>
</dbReference>
<evidence type="ECO:0000313" key="1">
    <source>
        <dbReference type="EMBL" id="GFU32361.1"/>
    </source>
</evidence>
<dbReference type="EMBL" id="BMAW01083150">
    <property type="protein sequence ID" value="GFU32361.1"/>
    <property type="molecule type" value="Genomic_DNA"/>
</dbReference>
<organism evidence="1 2">
    <name type="scientific">Nephila pilipes</name>
    <name type="common">Giant wood spider</name>
    <name type="synonym">Nephila maculata</name>
    <dbReference type="NCBI Taxonomy" id="299642"/>
    <lineage>
        <taxon>Eukaryota</taxon>
        <taxon>Metazoa</taxon>
        <taxon>Ecdysozoa</taxon>
        <taxon>Arthropoda</taxon>
        <taxon>Chelicerata</taxon>
        <taxon>Arachnida</taxon>
        <taxon>Araneae</taxon>
        <taxon>Araneomorphae</taxon>
        <taxon>Entelegynae</taxon>
        <taxon>Araneoidea</taxon>
        <taxon>Nephilidae</taxon>
        <taxon>Nephila</taxon>
    </lineage>
</organism>
<proteinExistence type="predicted"/>
<gene>
    <name evidence="1" type="ORF">NPIL_323941</name>
</gene>
<reference evidence="1" key="1">
    <citation type="submission" date="2020-08" db="EMBL/GenBank/DDBJ databases">
        <title>Multicomponent nature underlies the extraordinary mechanical properties of spider dragline silk.</title>
        <authorList>
            <person name="Kono N."/>
            <person name="Nakamura H."/>
            <person name="Mori M."/>
            <person name="Yoshida Y."/>
            <person name="Ohtoshi R."/>
            <person name="Malay A.D."/>
            <person name="Moran D.A.P."/>
            <person name="Tomita M."/>
            <person name="Numata K."/>
            <person name="Arakawa K."/>
        </authorList>
    </citation>
    <scope>NUCLEOTIDE SEQUENCE</scope>
</reference>